<dbReference type="Gene3D" id="3.30.1330.40">
    <property type="entry name" value="RutC-like"/>
    <property type="match status" value="2"/>
</dbReference>
<dbReference type="Gene3D" id="3.90.1490.10">
    <property type="entry name" value="putative n-type atp pyrophosphatase, domain 2"/>
    <property type="match status" value="1"/>
</dbReference>
<dbReference type="InterPro" id="IPR006175">
    <property type="entry name" value="YjgF/YER057c/UK114"/>
</dbReference>
<dbReference type="InterPro" id="IPR014729">
    <property type="entry name" value="Rossmann-like_a/b/a_fold"/>
</dbReference>
<evidence type="ECO:0000256" key="1">
    <source>
        <dbReference type="ARBA" id="ARBA00012089"/>
    </source>
</evidence>
<gene>
    <name evidence="7" type="ORF">DL546_001181</name>
</gene>
<evidence type="ECO:0000256" key="3">
    <source>
        <dbReference type="ARBA" id="ARBA00029814"/>
    </source>
</evidence>
<comment type="caution">
    <text evidence="7">The sequence shown here is derived from an EMBL/GenBank/DDBJ whole genome shotgun (WGS) entry which is preliminary data.</text>
</comment>
<dbReference type="SUPFAM" id="SSF55298">
    <property type="entry name" value="YjgF-like"/>
    <property type="match status" value="2"/>
</dbReference>
<dbReference type="EC" id="6.3.1.14" evidence="1"/>
<dbReference type="Pfam" id="PF01042">
    <property type="entry name" value="Ribonuc_L-PSP"/>
    <property type="match status" value="1"/>
</dbReference>
<keyword evidence="8" id="KW-1185">Reference proteome</keyword>
<dbReference type="OrthoDB" id="686384at2759"/>
<dbReference type="InterPro" id="IPR002761">
    <property type="entry name" value="Diphthami_syn_dom"/>
</dbReference>
<dbReference type="GO" id="GO:0017183">
    <property type="term" value="P:protein histidyl modification to diphthamide"/>
    <property type="evidence" value="ECO:0007669"/>
    <property type="project" value="TreeGrafter"/>
</dbReference>
<proteinExistence type="predicted"/>
<dbReference type="PANTHER" id="PTHR12196:SF2">
    <property type="entry name" value="DIPHTHINE--AMMONIA LIGASE"/>
    <property type="match status" value="1"/>
</dbReference>
<dbReference type="InterPro" id="IPR030662">
    <property type="entry name" value="DPH6/MJ0570"/>
</dbReference>
<dbReference type="GO" id="GO:0017178">
    <property type="term" value="F:diphthine-ammonia ligase activity"/>
    <property type="evidence" value="ECO:0007669"/>
    <property type="project" value="UniProtKB-EC"/>
</dbReference>
<sequence length="886" mass="97187">MITSQILPTQAVTTHHRQTFPSHPPPIMDRTKGEKLNVVALISGGKDSFFSLLHCQANGHNVVALANLYPPMTGNGQDERGDVTVILPGQQVVTDGNEERQEGEEEEDLNSFMYQTVGYRVIPLYADATGLPLYRRAITGGAGRSGRDYAPGEEGDETESMTHLLKAVMEVYPEVNAVCSGAVLSNYQRTRVESVATRLNLTPLAFLWQYPILTTKGTIYLPGKLESVGYVEGGKEDDASLLDDMRMAGLDARMIKVASGALDETFLGLNVASEEGTARLREAMQRFGGAVKGSGAMIGEGGEYETLVLDGPPQLFRKRIVLEDQSGIRTVREGGGAAWLDVRKARIEQKDGEDDHYRRTVMVPADPASKETGDEEGKAFPAVRIPDYRHAARSSSTNLETLGHEIPEVWPAGTLEKPLGLEGSYMSHGHGNTKHWCVIADTSSLSTIEQETRSVVARIRARMEETSLGPAAILNTVVILRDMKDFGTVNAVYRTLFTEPNPPSRVCIACGDALPSRHNIAVYLSVHTALETRDREGLHVQSRSYWAPANIGPYSQAISVPIASLSPTRDATSESSTETRMVQIAGQIELDPGTMVMDVGDNSVVTTYPVAVQHLWHIANAVGVQWWSSGVAYLPRDKYEEDDEACAAQIWRRMHTYCPDSDKSKSDYTPDAWDRRNIPAYMSYSSPEEDPKECPDLSVLECSDKEEEETLDTMPLPAFMVAQVDTLPREAGIEFHAHLGFSNLPEGSVRIMTQQSELAQAHHTIIEMDDKGTFVHTVLTLKRRPGDATMEKPALRSVLDELSLLYQARLAVLAGADVAQAVGEVTPTHLYANLKTIQVAPEDIGRDGCPLVPCFNLWAVEPGTDQPTREVTAIGVYQTLLGRRRS</sequence>
<evidence type="ECO:0000256" key="5">
    <source>
        <dbReference type="ARBA" id="ARBA00048108"/>
    </source>
</evidence>
<dbReference type="Pfam" id="PF01902">
    <property type="entry name" value="Diphthami_syn_2"/>
    <property type="match status" value="2"/>
</dbReference>
<dbReference type="PANTHER" id="PTHR12196">
    <property type="entry name" value="DOMAIN OF UNKNOWN FUNCTION 71 DUF71 -CONTAINING PROTEIN"/>
    <property type="match status" value="1"/>
</dbReference>
<dbReference type="SUPFAM" id="SSF52402">
    <property type="entry name" value="Adenine nucleotide alpha hydrolases-like"/>
    <property type="match status" value="1"/>
</dbReference>
<name>A0A420Y4F8_9PEZI</name>
<dbReference type="AlphaFoldDB" id="A0A420Y4F8"/>
<evidence type="ECO:0000259" key="6">
    <source>
        <dbReference type="Pfam" id="PF01902"/>
    </source>
</evidence>
<organism evidence="7 8">
    <name type="scientific">Coniochaeta pulveracea</name>
    <dbReference type="NCBI Taxonomy" id="177199"/>
    <lineage>
        <taxon>Eukaryota</taxon>
        <taxon>Fungi</taxon>
        <taxon>Dikarya</taxon>
        <taxon>Ascomycota</taxon>
        <taxon>Pezizomycotina</taxon>
        <taxon>Sordariomycetes</taxon>
        <taxon>Sordariomycetidae</taxon>
        <taxon>Coniochaetales</taxon>
        <taxon>Coniochaetaceae</taxon>
        <taxon>Coniochaeta</taxon>
    </lineage>
</organism>
<dbReference type="Proteomes" id="UP000275385">
    <property type="component" value="Unassembled WGS sequence"/>
</dbReference>
<comment type="catalytic activity">
    <reaction evidence="5">
        <text>diphthine-[translation elongation factor 2] + NH4(+) + ATP = diphthamide-[translation elongation factor 2] + AMP + diphosphate + H(+)</text>
        <dbReference type="Rhea" id="RHEA:19753"/>
        <dbReference type="Rhea" id="RHEA-COMP:10172"/>
        <dbReference type="Rhea" id="RHEA-COMP:10174"/>
        <dbReference type="ChEBI" id="CHEBI:15378"/>
        <dbReference type="ChEBI" id="CHEBI:16692"/>
        <dbReference type="ChEBI" id="CHEBI:28938"/>
        <dbReference type="ChEBI" id="CHEBI:30616"/>
        <dbReference type="ChEBI" id="CHEBI:33019"/>
        <dbReference type="ChEBI" id="CHEBI:82696"/>
        <dbReference type="ChEBI" id="CHEBI:456215"/>
        <dbReference type="EC" id="6.3.1.14"/>
    </reaction>
</comment>
<dbReference type="STRING" id="177199.A0A420Y4F8"/>
<evidence type="ECO:0000256" key="4">
    <source>
        <dbReference type="ARBA" id="ARBA00031552"/>
    </source>
</evidence>
<feature type="domain" description="Diphthamide synthase" evidence="6">
    <location>
        <begin position="242"/>
        <end position="324"/>
    </location>
</feature>
<evidence type="ECO:0000313" key="8">
    <source>
        <dbReference type="Proteomes" id="UP000275385"/>
    </source>
</evidence>
<dbReference type="EMBL" id="QVQW01000051">
    <property type="protein sequence ID" value="RKU42771.1"/>
    <property type="molecule type" value="Genomic_DNA"/>
</dbReference>
<dbReference type="InterPro" id="IPR035959">
    <property type="entry name" value="RutC-like_sf"/>
</dbReference>
<evidence type="ECO:0000256" key="2">
    <source>
        <dbReference type="ARBA" id="ARBA00018426"/>
    </source>
</evidence>
<evidence type="ECO:0000313" key="7">
    <source>
        <dbReference type="EMBL" id="RKU42771.1"/>
    </source>
</evidence>
<dbReference type="CDD" id="cd06155">
    <property type="entry name" value="eu_AANH_C_1"/>
    <property type="match status" value="1"/>
</dbReference>
<reference evidence="7 8" key="1">
    <citation type="submission" date="2018-08" db="EMBL/GenBank/DDBJ databases">
        <title>Draft genome of the lignicolous fungus Coniochaeta pulveracea.</title>
        <authorList>
            <person name="Borstlap C.J."/>
            <person name="De Witt R.N."/>
            <person name="Botha A."/>
            <person name="Volschenk H."/>
        </authorList>
    </citation>
    <scope>NUCLEOTIDE SEQUENCE [LARGE SCALE GENOMIC DNA]</scope>
    <source>
        <strain evidence="7 8">CAB683</strain>
    </source>
</reference>
<protein>
    <recommendedName>
        <fullName evidence="2">Diphthine--ammonia ligase</fullName>
        <ecNumber evidence="1">6.3.1.14</ecNumber>
    </recommendedName>
    <alternativeName>
        <fullName evidence="3">Diphthamide synthase</fullName>
    </alternativeName>
    <alternativeName>
        <fullName evidence="4">Diphthamide synthetase</fullName>
    </alternativeName>
</protein>
<feature type="domain" description="Diphthamide synthase" evidence="6">
    <location>
        <begin position="107"/>
        <end position="209"/>
    </location>
</feature>
<accession>A0A420Y4F8</accession>
<dbReference type="Gene3D" id="3.40.50.620">
    <property type="entry name" value="HUPs"/>
    <property type="match status" value="1"/>
</dbReference>
<dbReference type="CDD" id="cd01994">
    <property type="entry name" value="AANH_PF0828-like"/>
    <property type="match status" value="1"/>
</dbReference>